<dbReference type="CDD" id="cd11010">
    <property type="entry name" value="S1-P1_nuclease"/>
    <property type="match status" value="1"/>
</dbReference>
<accession>M1YZ60</accession>
<evidence type="ECO:0000256" key="1">
    <source>
        <dbReference type="ARBA" id="ARBA00022722"/>
    </source>
</evidence>
<proteinExistence type="predicted"/>
<evidence type="ECO:0000256" key="2">
    <source>
        <dbReference type="ARBA" id="ARBA00022723"/>
    </source>
</evidence>
<dbReference type="GO" id="GO:0003676">
    <property type="term" value="F:nucleic acid binding"/>
    <property type="evidence" value="ECO:0007669"/>
    <property type="project" value="InterPro"/>
</dbReference>
<dbReference type="GO" id="GO:0006308">
    <property type="term" value="P:DNA catabolic process"/>
    <property type="evidence" value="ECO:0007669"/>
    <property type="project" value="InterPro"/>
</dbReference>
<sequence length="268" mass="30222">MNRFNGTGRLGLFTGILLTVAGLATPGWAWGPEGHRIVAHLAELRLEPDVRNAIQREFNIKHLAPIANWADYIKKKPGAPDVLHYTNIAEGEREYVQSRDCPRRNCVTEKIGEYRGILDDRTRPQDEREEALRFLVHLVADVHQPMHLGNARDRGGNEIDVHIGNRHTNLHALWDSRLIALGGRSLLEYARSLSGDVTAQETAQWTDGDPVNWTNESRELVIKYGYGLSLDPQGRLTRRYIENGRGVVAMQLKKAGVRLAALLNQIFQ</sequence>
<keyword evidence="3 7" id="KW-0255">Endonuclease</keyword>
<dbReference type="STRING" id="1266370.NITGR_550011"/>
<dbReference type="InterPro" id="IPR008947">
    <property type="entry name" value="PLipase_C/P1_nuclease_dom_sf"/>
</dbReference>
<evidence type="ECO:0000256" key="6">
    <source>
        <dbReference type="ARBA" id="ARBA00023180"/>
    </source>
</evidence>
<dbReference type="PANTHER" id="PTHR33146:SF26">
    <property type="entry name" value="ENDONUCLEASE 4"/>
    <property type="match status" value="1"/>
</dbReference>
<keyword evidence="6" id="KW-0325">Glycoprotein</keyword>
<protein>
    <submittedName>
        <fullName evidence="7">Putative Endonuclease</fullName>
    </submittedName>
</protein>
<keyword evidence="8" id="KW-1185">Reference proteome</keyword>
<dbReference type="Proteomes" id="UP000011704">
    <property type="component" value="Unassembled WGS sequence"/>
</dbReference>
<evidence type="ECO:0000256" key="5">
    <source>
        <dbReference type="ARBA" id="ARBA00023157"/>
    </source>
</evidence>
<organism evidence="7 8">
    <name type="scientific">Nitrospina gracilis (strain 3/211)</name>
    <dbReference type="NCBI Taxonomy" id="1266370"/>
    <lineage>
        <taxon>Bacteria</taxon>
        <taxon>Pseudomonadati</taxon>
        <taxon>Nitrospinota/Tectimicrobiota group</taxon>
        <taxon>Nitrospinota</taxon>
        <taxon>Nitrospinia</taxon>
        <taxon>Nitrospinales</taxon>
        <taxon>Nitrospinaceae</taxon>
        <taxon>Nitrospina</taxon>
    </lineage>
</organism>
<comment type="caution">
    <text evidence="7">The sequence shown here is derived from an EMBL/GenBank/DDBJ whole genome shotgun (WGS) entry which is preliminary data.</text>
</comment>
<dbReference type="GO" id="GO:0004519">
    <property type="term" value="F:endonuclease activity"/>
    <property type="evidence" value="ECO:0007669"/>
    <property type="project" value="UniProtKB-KW"/>
</dbReference>
<dbReference type="InterPro" id="IPR003154">
    <property type="entry name" value="S1/P1nuclease"/>
</dbReference>
<dbReference type="InParanoid" id="M1YZ60"/>
<dbReference type="EMBL" id="CAQJ01000061">
    <property type="protein sequence ID" value="CCQ91009.1"/>
    <property type="molecule type" value="Genomic_DNA"/>
</dbReference>
<dbReference type="GO" id="GO:0016788">
    <property type="term" value="F:hydrolase activity, acting on ester bonds"/>
    <property type="evidence" value="ECO:0007669"/>
    <property type="project" value="InterPro"/>
</dbReference>
<evidence type="ECO:0000256" key="3">
    <source>
        <dbReference type="ARBA" id="ARBA00022759"/>
    </source>
</evidence>
<dbReference type="Pfam" id="PF02265">
    <property type="entry name" value="S1-P1_nuclease"/>
    <property type="match status" value="1"/>
</dbReference>
<dbReference type="SUPFAM" id="SSF48537">
    <property type="entry name" value="Phospholipase C/P1 nuclease"/>
    <property type="match status" value="1"/>
</dbReference>
<evidence type="ECO:0000313" key="7">
    <source>
        <dbReference type="EMBL" id="CCQ91009.1"/>
    </source>
</evidence>
<keyword evidence="1" id="KW-0540">Nuclease</keyword>
<dbReference type="AlphaFoldDB" id="M1YZ60"/>
<name>M1YZ60_NITG3</name>
<keyword evidence="5" id="KW-1015">Disulfide bond</keyword>
<gene>
    <name evidence="7" type="ORF">NITGR_550011</name>
</gene>
<evidence type="ECO:0000256" key="4">
    <source>
        <dbReference type="ARBA" id="ARBA00022801"/>
    </source>
</evidence>
<dbReference type="HOGENOM" id="CLU_044365_1_0_0"/>
<evidence type="ECO:0000313" key="8">
    <source>
        <dbReference type="Proteomes" id="UP000011704"/>
    </source>
</evidence>
<dbReference type="Gene3D" id="1.10.575.10">
    <property type="entry name" value="P1 Nuclease"/>
    <property type="match status" value="1"/>
</dbReference>
<keyword evidence="4" id="KW-0378">Hydrolase</keyword>
<reference evidence="7 8" key="1">
    <citation type="journal article" date="2013" name="Front. Microbiol.">
        <title>The genome of Nitrospina gracilis illuminates the metabolism and evolution of the major marine nitrite oxidizer.</title>
        <authorList>
            <person name="Luecker S."/>
            <person name="Nowka B."/>
            <person name="Rattei T."/>
            <person name="Spieck E."/>
            <person name="and Daims H."/>
        </authorList>
    </citation>
    <scope>NUCLEOTIDE SEQUENCE [LARGE SCALE GENOMIC DNA]</scope>
    <source>
        <strain evidence="7 8">3/211</strain>
    </source>
</reference>
<keyword evidence="2" id="KW-0479">Metal-binding</keyword>
<dbReference type="PANTHER" id="PTHR33146">
    <property type="entry name" value="ENDONUCLEASE 4"/>
    <property type="match status" value="1"/>
</dbReference>
<dbReference type="OrthoDB" id="267579at2"/>
<dbReference type="RefSeq" id="WP_005009283.1">
    <property type="nucleotide sequence ID" value="NZ_HG422173.1"/>
</dbReference>
<dbReference type="GO" id="GO:0046872">
    <property type="term" value="F:metal ion binding"/>
    <property type="evidence" value="ECO:0007669"/>
    <property type="project" value="UniProtKB-KW"/>
</dbReference>